<evidence type="ECO:0000259" key="13">
    <source>
        <dbReference type="Pfam" id="PF00725"/>
    </source>
</evidence>
<keyword evidence="5" id="KW-0276">Fatty acid metabolism</keyword>
<dbReference type="Pfam" id="PF00378">
    <property type="entry name" value="ECH_1"/>
    <property type="match status" value="1"/>
</dbReference>
<dbReference type="PANTHER" id="PTHR43612">
    <property type="entry name" value="TRIFUNCTIONAL ENZYME SUBUNIT ALPHA"/>
    <property type="match status" value="1"/>
</dbReference>
<dbReference type="AlphaFoldDB" id="A0A4R7NU12"/>
<dbReference type="EC" id="4.2.1.17" evidence="4"/>
<evidence type="ECO:0000256" key="10">
    <source>
        <dbReference type="ARBA" id="ARBA00023239"/>
    </source>
</evidence>
<comment type="caution">
    <text evidence="15">The sequence shown here is derived from an EMBL/GenBank/DDBJ whole genome shotgun (WGS) entry which is preliminary data.</text>
</comment>
<dbReference type="RefSeq" id="WP_133883628.1">
    <property type="nucleotide sequence ID" value="NZ_MWIN01000003.1"/>
</dbReference>
<dbReference type="InterPro" id="IPR006108">
    <property type="entry name" value="3HC_DH_C"/>
</dbReference>
<feature type="domain" description="3-hydroxyacyl-CoA dehydrogenase NAD binding" evidence="14">
    <location>
        <begin position="317"/>
        <end position="494"/>
    </location>
</feature>
<dbReference type="CDD" id="cd06558">
    <property type="entry name" value="crotonase-like"/>
    <property type="match status" value="1"/>
</dbReference>
<dbReference type="InterPro" id="IPR008927">
    <property type="entry name" value="6-PGluconate_DH-like_C_sf"/>
</dbReference>
<comment type="similarity">
    <text evidence="3">In the N-terminal section; belongs to the enoyl-CoA hydratase/isomerase family.</text>
</comment>
<dbReference type="OrthoDB" id="5389341at2"/>
<keyword evidence="11" id="KW-0511">Multifunctional enzyme</keyword>
<dbReference type="SUPFAM" id="SSF48179">
    <property type="entry name" value="6-phosphogluconate dehydrogenase C-terminal domain-like"/>
    <property type="match status" value="2"/>
</dbReference>
<evidence type="ECO:0000256" key="11">
    <source>
        <dbReference type="ARBA" id="ARBA00023268"/>
    </source>
</evidence>
<proteinExistence type="inferred from homology"/>
<evidence type="ECO:0000256" key="7">
    <source>
        <dbReference type="ARBA" id="ARBA00023002"/>
    </source>
</evidence>
<comment type="pathway">
    <text evidence="1">Lipid metabolism; fatty acid beta-oxidation.</text>
</comment>
<dbReference type="Proteomes" id="UP000295341">
    <property type="component" value="Unassembled WGS sequence"/>
</dbReference>
<evidence type="ECO:0000256" key="2">
    <source>
        <dbReference type="ARBA" id="ARBA00007005"/>
    </source>
</evidence>
<dbReference type="Pfam" id="PF00725">
    <property type="entry name" value="3HCDH"/>
    <property type="match status" value="1"/>
</dbReference>
<dbReference type="InterPro" id="IPR001753">
    <property type="entry name" value="Enoyl-CoA_hydra/iso"/>
</dbReference>
<dbReference type="GO" id="GO:0004300">
    <property type="term" value="F:enoyl-CoA hydratase activity"/>
    <property type="evidence" value="ECO:0007669"/>
    <property type="project" value="UniProtKB-EC"/>
</dbReference>
<evidence type="ECO:0000313" key="16">
    <source>
        <dbReference type="Proteomes" id="UP000295341"/>
    </source>
</evidence>
<dbReference type="Gene3D" id="3.90.226.10">
    <property type="entry name" value="2-enoyl-CoA Hydratase, Chain A, domain 1"/>
    <property type="match status" value="1"/>
</dbReference>
<comment type="similarity">
    <text evidence="2">In the central section; belongs to the 3-hydroxyacyl-CoA dehydrogenase family.</text>
</comment>
<evidence type="ECO:0000259" key="14">
    <source>
        <dbReference type="Pfam" id="PF02737"/>
    </source>
</evidence>
<keyword evidence="8" id="KW-0520">NAD</keyword>
<protein>
    <recommendedName>
        <fullName evidence="4">enoyl-CoA hydratase</fullName>
        <ecNumber evidence="4">4.2.1.17</ecNumber>
    </recommendedName>
</protein>
<dbReference type="GO" id="GO:0070403">
    <property type="term" value="F:NAD+ binding"/>
    <property type="evidence" value="ECO:0007669"/>
    <property type="project" value="InterPro"/>
</dbReference>
<comment type="catalytic activity">
    <reaction evidence="12">
        <text>a (3S)-3-hydroxyacyl-CoA + NAD(+) = a 3-oxoacyl-CoA + NADH + H(+)</text>
        <dbReference type="Rhea" id="RHEA:22432"/>
        <dbReference type="ChEBI" id="CHEBI:15378"/>
        <dbReference type="ChEBI" id="CHEBI:57318"/>
        <dbReference type="ChEBI" id="CHEBI:57540"/>
        <dbReference type="ChEBI" id="CHEBI:57945"/>
        <dbReference type="ChEBI" id="CHEBI:90726"/>
        <dbReference type="EC" id="1.1.1.35"/>
    </reaction>
</comment>
<keyword evidence="7" id="KW-0560">Oxidoreductase</keyword>
<dbReference type="SUPFAM" id="SSF51735">
    <property type="entry name" value="NAD(P)-binding Rossmann-fold domains"/>
    <property type="match status" value="1"/>
</dbReference>
<evidence type="ECO:0000256" key="1">
    <source>
        <dbReference type="ARBA" id="ARBA00005005"/>
    </source>
</evidence>
<dbReference type="SUPFAM" id="SSF52096">
    <property type="entry name" value="ClpP/crotonase"/>
    <property type="match status" value="1"/>
</dbReference>
<keyword evidence="10" id="KW-0456">Lyase</keyword>
<reference evidence="15 16" key="1">
    <citation type="submission" date="2019-03" db="EMBL/GenBank/DDBJ databases">
        <title>Genomic Encyclopedia of Type Strains, Phase IV (KMG-IV): sequencing the most valuable type-strain genomes for metagenomic binning, comparative biology and taxonomic classification.</title>
        <authorList>
            <person name="Goeker M."/>
        </authorList>
    </citation>
    <scope>NUCLEOTIDE SEQUENCE [LARGE SCALE GENOMIC DNA]</scope>
    <source>
        <strain evidence="15 16">DSM 26377</strain>
    </source>
</reference>
<dbReference type="UniPathway" id="UPA00659"/>
<dbReference type="GO" id="GO:0006635">
    <property type="term" value="P:fatty acid beta-oxidation"/>
    <property type="evidence" value="ECO:0007669"/>
    <property type="project" value="UniProtKB-UniPathway"/>
</dbReference>
<accession>A0A4R7NU12</accession>
<evidence type="ECO:0000256" key="9">
    <source>
        <dbReference type="ARBA" id="ARBA00023098"/>
    </source>
</evidence>
<dbReference type="Gene3D" id="1.10.1040.50">
    <property type="match status" value="1"/>
</dbReference>
<dbReference type="PANTHER" id="PTHR43612:SF3">
    <property type="entry name" value="TRIFUNCTIONAL ENZYME SUBUNIT ALPHA, MITOCHONDRIAL"/>
    <property type="match status" value="1"/>
</dbReference>
<keyword evidence="16" id="KW-1185">Reference proteome</keyword>
<gene>
    <name evidence="15" type="ORF">DFR24_4474</name>
</gene>
<dbReference type="InterPro" id="IPR029045">
    <property type="entry name" value="ClpP/crotonase-like_dom_sf"/>
</dbReference>
<dbReference type="InterPro" id="IPR006176">
    <property type="entry name" value="3-OHacyl-CoA_DH_NAD-bd"/>
</dbReference>
<dbReference type="InterPro" id="IPR050136">
    <property type="entry name" value="FA_oxidation_alpha_subunit"/>
</dbReference>
<dbReference type="PROSITE" id="PS00067">
    <property type="entry name" value="3HCDH"/>
    <property type="match status" value="1"/>
</dbReference>
<name>A0A4R7NU12_9GAMM</name>
<dbReference type="Pfam" id="PF02737">
    <property type="entry name" value="3HCDH_N"/>
    <property type="match status" value="1"/>
</dbReference>
<evidence type="ECO:0000256" key="8">
    <source>
        <dbReference type="ARBA" id="ARBA00023027"/>
    </source>
</evidence>
<dbReference type="InterPro" id="IPR036291">
    <property type="entry name" value="NAD(P)-bd_dom_sf"/>
</dbReference>
<evidence type="ECO:0000313" key="15">
    <source>
        <dbReference type="EMBL" id="TDU24209.1"/>
    </source>
</evidence>
<dbReference type="InterPro" id="IPR006180">
    <property type="entry name" value="3-OHacyl-CoA_DH_CS"/>
</dbReference>
<organism evidence="15 16">
    <name type="scientific">Panacagrimonas perspica</name>
    <dbReference type="NCBI Taxonomy" id="381431"/>
    <lineage>
        <taxon>Bacteria</taxon>
        <taxon>Pseudomonadati</taxon>
        <taxon>Pseudomonadota</taxon>
        <taxon>Gammaproteobacteria</taxon>
        <taxon>Nevskiales</taxon>
        <taxon>Nevskiaceae</taxon>
        <taxon>Panacagrimonas</taxon>
    </lineage>
</organism>
<dbReference type="Gene3D" id="3.40.50.720">
    <property type="entry name" value="NAD(P)-binding Rossmann-like Domain"/>
    <property type="match status" value="1"/>
</dbReference>
<dbReference type="FunFam" id="3.40.50.720:FF:000009">
    <property type="entry name" value="Fatty oxidation complex, alpha subunit"/>
    <property type="match status" value="1"/>
</dbReference>
<evidence type="ECO:0000256" key="3">
    <source>
        <dbReference type="ARBA" id="ARBA00008750"/>
    </source>
</evidence>
<sequence>MIKTEIGTNGIGHLIIDMPGRSMNVLEPLLVAGLRAGVESLVASADVKGIVIRSGKASFIAGADLQQMAAFAAPGVTPQQVVEGVRYLGDFFRRIETCGKPVVAAASGTALGGGLELMLACHYRIAADVPKAQFGFPEVKLGLLPGAGGTQRVPRLIGIAKSIPMLTGGASMSAAEAQRIGLLDEVVPAEALVVAAEAAILDGRFTPGAPWDRKEWKLPGGDAYAPANAAALMIATSQLNAATKGHYPAPIAILRCIHDGSKLPIDRALKLEMQYFAQLVQSDVAQNLIRTTFFAKQAADKLVRRPPAVPKSSISRLGVLGAGFMGQGVARVSAQAGIDVVLVDREPAIADRARDAILQSLDSEVAAGKLSADTRDAVAKRVKAGDAHESFAGCELVVEAVLEDPSVKADAIRRTEAHTDGSAIFASNTSALPIDGLAQSSARPDHLIGLHFFSPVHKMALVEVVVGSQTSEQTLARALDYCAQIRKTPIIVGDGYGFYTTRCVDAYIREGFRMVSEGVSPALIENCGVALGMPVGPLALADEVGIDVMRHVAHFFRSHEKGEWADDKHELANQLFDAKVEAKRFGRKSGAGFYDYPEGSPKRLHRAGAVSETQPSTDAIQERLLFAQIVEAVRCWADGVVQDTSEADLGAQLAWAFPSYLGGPFAYVDDVGGKAFVARCDALVRTCGPRFEVPERLRTAVHAREWNFEAGMRPALYAAN</sequence>
<feature type="domain" description="3-hydroxyacyl-CoA dehydrogenase C-terminal" evidence="13">
    <location>
        <begin position="497"/>
        <end position="596"/>
    </location>
</feature>
<evidence type="ECO:0000256" key="6">
    <source>
        <dbReference type="ARBA" id="ARBA00022963"/>
    </source>
</evidence>
<evidence type="ECO:0000256" key="4">
    <source>
        <dbReference type="ARBA" id="ARBA00012076"/>
    </source>
</evidence>
<dbReference type="EMBL" id="SOBT01000012">
    <property type="protein sequence ID" value="TDU24209.1"/>
    <property type="molecule type" value="Genomic_DNA"/>
</dbReference>
<dbReference type="GO" id="GO:0016509">
    <property type="term" value="F:long-chain (3S)-3-hydroxyacyl-CoA dehydrogenase (NAD+) activity"/>
    <property type="evidence" value="ECO:0007669"/>
    <property type="project" value="TreeGrafter"/>
</dbReference>
<evidence type="ECO:0000256" key="12">
    <source>
        <dbReference type="ARBA" id="ARBA00049556"/>
    </source>
</evidence>
<evidence type="ECO:0000256" key="5">
    <source>
        <dbReference type="ARBA" id="ARBA00022832"/>
    </source>
</evidence>
<keyword evidence="9" id="KW-0443">Lipid metabolism</keyword>
<keyword evidence="6" id="KW-0442">Lipid degradation</keyword>